<dbReference type="InterPro" id="IPR002498">
    <property type="entry name" value="PInositol-4-P-4/5-kinase_core"/>
</dbReference>
<dbReference type="Gene3D" id="3.30.810.10">
    <property type="entry name" value="2-Layer Sandwich"/>
    <property type="match status" value="1"/>
</dbReference>
<dbReference type="Pfam" id="PF01504">
    <property type="entry name" value="PIP5K"/>
    <property type="match status" value="1"/>
</dbReference>
<evidence type="ECO:0000256" key="8">
    <source>
        <dbReference type="PROSITE-ProRule" id="PRU00781"/>
    </source>
</evidence>
<feature type="compositionally biased region" description="Polar residues" evidence="9">
    <location>
        <begin position="1176"/>
        <end position="1198"/>
    </location>
</feature>
<keyword evidence="3 8" id="KW-0547">Nucleotide-binding</keyword>
<evidence type="ECO:0000256" key="6">
    <source>
        <dbReference type="ARBA" id="ARBA00023464"/>
    </source>
</evidence>
<feature type="region of interest" description="Disordered" evidence="9">
    <location>
        <begin position="232"/>
        <end position="262"/>
    </location>
</feature>
<evidence type="ECO:0000256" key="1">
    <source>
        <dbReference type="ARBA" id="ARBA00012009"/>
    </source>
</evidence>
<keyword evidence="2 8" id="KW-0808">Transferase</keyword>
<evidence type="ECO:0000256" key="2">
    <source>
        <dbReference type="ARBA" id="ARBA00022679"/>
    </source>
</evidence>
<evidence type="ECO:0000313" key="11">
    <source>
        <dbReference type="EMBL" id="PKU70837.1"/>
    </source>
</evidence>
<keyword evidence="12" id="KW-1185">Reference proteome</keyword>
<dbReference type="InterPro" id="IPR027483">
    <property type="entry name" value="PInositol-4-P-4/5-kinase_C_sf"/>
</dbReference>
<evidence type="ECO:0000313" key="12">
    <source>
        <dbReference type="Proteomes" id="UP000233837"/>
    </source>
</evidence>
<organism evidence="11 12">
    <name type="scientific">Dendrobium catenatum</name>
    <dbReference type="NCBI Taxonomy" id="906689"/>
    <lineage>
        <taxon>Eukaryota</taxon>
        <taxon>Viridiplantae</taxon>
        <taxon>Streptophyta</taxon>
        <taxon>Embryophyta</taxon>
        <taxon>Tracheophyta</taxon>
        <taxon>Spermatophyta</taxon>
        <taxon>Magnoliopsida</taxon>
        <taxon>Liliopsida</taxon>
        <taxon>Asparagales</taxon>
        <taxon>Orchidaceae</taxon>
        <taxon>Epidendroideae</taxon>
        <taxon>Malaxideae</taxon>
        <taxon>Dendrobiinae</taxon>
        <taxon>Dendrobium</taxon>
    </lineage>
</organism>
<dbReference type="STRING" id="906689.A0A2I0W5B2"/>
<dbReference type="FunFam" id="3.30.800.10:FF:000007">
    <property type="entry name" value="Putative 1-phosphatidylinositol-4-phosphate 5-kinase/ zinc ion binding family"/>
    <property type="match status" value="1"/>
</dbReference>
<dbReference type="EMBL" id="KZ502910">
    <property type="protein sequence ID" value="PKU70837.1"/>
    <property type="molecule type" value="Genomic_DNA"/>
</dbReference>
<dbReference type="InterPro" id="IPR027409">
    <property type="entry name" value="GroEL-like_apical_dom_sf"/>
</dbReference>
<evidence type="ECO:0000256" key="9">
    <source>
        <dbReference type="SAM" id="MobiDB-lite"/>
    </source>
</evidence>
<dbReference type="Pfam" id="PF00118">
    <property type="entry name" value="Cpn60_TCP1"/>
    <property type="match status" value="1"/>
</dbReference>
<accession>A0A2I0W5B2</accession>
<dbReference type="OrthoDB" id="158357at2759"/>
<reference evidence="11 12" key="1">
    <citation type="journal article" date="2016" name="Sci. Rep.">
        <title>The Dendrobium catenatum Lindl. genome sequence provides insights into polysaccharide synthase, floral development and adaptive evolution.</title>
        <authorList>
            <person name="Zhang G.Q."/>
            <person name="Xu Q."/>
            <person name="Bian C."/>
            <person name="Tsai W.C."/>
            <person name="Yeh C.M."/>
            <person name="Liu K.W."/>
            <person name="Yoshida K."/>
            <person name="Zhang L.S."/>
            <person name="Chang S.B."/>
            <person name="Chen F."/>
            <person name="Shi Y."/>
            <person name="Su Y.Y."/>
            <person name="Zhang Y.Q."/>
            <person name="Chen L.J."/>
            <person name="Yin Y."/>
            <person name="Lin M."/>
            <person name="Huang H."/>
            <person name="Deng H."/>
            <person name="Wang Z.W."/>
            <person name="Zhu S.L."/>
            <person name="Zhao X."/>
            <person name="Deng C."/>
            <person name="Niu S.C."/>
            <person name="Huang J."/>
            <person name="Wang M."/>
            <person name="Liu G.H."/>
            <person name="Yang H.J."/>
            <person name="Xiao X.J."/>
            <person name="Hsiao Y.Y."/>
            <person name="Wu W.L."/>
            <person name="Chen Y.Y."/>
            <person name="Mitsuda N."/>
            <person name="Ohme-Takagi M."/>
            <person name="Luo Y.B."/>
            <person name="Van de Peer Y."/>
            <person name="Liu Z.J."/>
        </authorList>
    </citation>
    <scope>NUCLEOTIDE SEQUENCE [LARGE SCALE GENOMIC DNA]</scope>
    <source>
        <tissue evidence="11">The whole plant</tissue>
    </source>
</reference>
<dbReference type="GO" id="GO:0010008">
    <property type="term" value="C:endosome membrane"/>
    <property type="evidence" value="ECO:0007669"/>
    <property type="project" value="TreeGrafter"/>
</dbReference>
<evidence type="ECO:0000259" key="10">
    <source>
        <dbReference type="PROSITE" id="PS51455"/>
    </source>
</evidence>
<dbReference type="CDD" id="cd03334">
    <property type="entry name" value="Fab1_TCP"/>
    <property type="match status" value="1"/>
</dbReference>
<dbReference type="SMART" id="SM00330">
    <property type="entry name" value="PIPKc"/>
    <property type="match status" value="1"/>
</dbReference>
<feature type="compositionally biased region" description="Polar residues" evidence="9">
    <location>
        <begin position="1118"/>
        <end position="1136"/>
    </location>
</feature>
<dbReference type="FunFam" id="3.50.7.10:FF:000007">
    <property type="entry name" value="1-phosphatidylinositol 3-phosphate 5-kinase isoform X1"/>
    <property type="match status" value="1"/>
</dbReference>
<dbReference type="SUPFAM" id="SSF56104">
    <property type="entry name" value="SAICAR synthase-like"/>
    <property type="match status" value="1"/>
</dbReference>
<comment type="subunit">
    <text evidence="6">Component of the PI(3,5)P2 regulatory complex at least composed of ATG18, SAC/FIG4, FAB1 and VAC14.</text>
</comment>
<evidence type="ECO:0000256" key="3">
    <source>
        <dbReference type="ARBA" id="ARBA00022741"/>
    </source>
</evidence>
<dbReference type="Gene3D" id="3.50.7.10">
    <property type="entry name" value="GroEL"/>
    <property type="match status" value="1"/>
</dbReference>
<dbReference type="Gene3D" id="3.30.800.10">
    <property type="entry name" value="Phosphatidylinositol Phosphate Kinase II Beta"/>
    <property type="match status" value="1"/>
</dbReference>
<dbReference type="PROSITE" id="PS51455">
    <property type="entry name" value="PIPK"/>
    <property type="match status" value="1"/>
</dbReference>
<evidence type="ECO:0000256" key="7">
    <source>
        <dbReference type="ARBA" id="ARBA00077223"/>
    </source>
</evidence>
<dbReference type="SUPFAM" id="SSF52029">
    <property type="entry name" value="GroEL apical domain-like"/>
    <property type="match status" value="1"/>
</dbReference>
<keyword evidence="5 8" id="KW-0067">ATP-binding</keyword>
<dbReference type="Proteomes" id="UP000233837">
    <property type="component" value="Unassembled WGS sequence"/>
</dbReference>
<feature type="compositionally biased region" description="Acidic residues" evidence="9">
    <location>
        <begin position="235"/>
        <end position="255"/>
    </location>
</feature>
<dbReference type="CDD" id="cd17300">
    <property type="entry name" value="PIPKc_PIKfyve"/>
    <property type="match status" value="1"/>
</dbReference>
<dbReference type="EC" id="2.7.1.150" evidence="1"/>
<feature type="region of interest" description="Disordered" evidence="9">
    <location>
        <begin position="1169"/>
        <end position="1204"/>
    </location>
</feature>
<dbReference type="InterPro" id="IPR027484">
    <property type="entry name" value="PInositol-4-P-5-kinase_N"/>
</dbReference>
<name>A0A2I0W5B2_9ASPA</name>
<feature type="region of interest" description="Disordered" evidence="9">
    <location>
        <begin position="1110"/>
        <end position="1140"/>
    </location>
</feature>
<sequence length="1728" mass="192520">MITMCNACNDGQKVLGCGFDCKSYSTSYCLDLDKKEYTLATDIKHLMYSHAFLLDKYVTDQRLTTELIAKTKPKTPTCSFPARLSPDPLISASDCGNSISEMNSHVRENGDETVDIQLEQPKISTRHGEVTASKVFSEIFDASSSDLATGLDRIGEATLSGETFRSRAFALESHENGKDERLHHVDNNQGDLLSVGSRAGDDLDKVENGISRSNSLVLSLLKTDPLIWKPPEAANIEDDMDSIANNDDDDDEDYSDGTKWGQSTSLGDFDKINGNSYKEARQKAMVAAMNGQFKILVSRFLASEGLPSIDEGHDLGWLDIVTSLSWEAALFIKPDAKEGRAMDPGSYVKVKCVATGAPSQSQVIKGLIFKKNAAHKHMPTKFKNPRLLLVKGVLGHSELGLSSFDSMDQEKDHLKSINEMIEACHPNLVLVEKSVSRDIQEFLLAKGMTLVFDMKIARLERIARCTGSQIIPSANILTNRNIKQCDSFHIEKLTEEHNGSTEAGKRTSKTLMFLEGFSKPLGCTILLKGAHIDELKRVKRVVQYTIFAAYHLILETSFFADQRALFSNIDSSEGNDESTDKAVPKIVVGAAQYSNSSDTPASNGFLEYSAHEGFYTAHLDVSISSDDPRFVGNIDFCEDNFKQGHLPRSLSNENTVNHSSSLSSSDLSMQLMSSFSASLRNLLSDNRLRPFASESISSFCAFKDEEHDHPTLNGLPISSSAGIMDDGIDANENIMEDMPNYERSETLSISSEPAQYSNAVTTNKIETEGKDDSDGVLSSESILVLLSSQCIEKGIVCEQSHLSRIKYYGNFDVSLGRYLQDVLLNQKHACSSCGEPPEAHIYCYTHQNGNLTVLVRQLPPTSSLLGETGGKIWMWSRCLKCEHENGIPRSTKRVVMSTAARSLSFGKFLELSFTSHSAASRLSSECGHSLHRDCLRFFGLGSKVAMFRYSPVEIYDACKPPPVLEFPIPSEQDWVVQEAKSLLQRGERFFSEVANFLCNLKTSCSGPFSEQYKNFPGFVKSICEAEDMLIQEKAEFKAALFKSVNYSGQQEKSVNEILGLNWFNQELLLVLFIWDRRLHQFSQISKDFDRSQDAENERYMGKGSIEIGEITSGIPNHSPINVQQSTSDSSYNNQNHCYPETDTAYNSAEISQSSGFDEMEASIEAASFEPSAAENAPSTVGQNLDSENSALSTSPDISSTKEYEEECSGHSDIYDLEMVNDNAISGIGLFFASALKGQLSSARLFKDSPDFEDPESLIWIPFSELRIALKKDLDGGYLHKFSFIRTYTPKYLSPIHQFFPQERGLLYYPVGTSRTILSVSEDEISSIIACALALSDDQNCFLETMDMKNSYEGKLEPDKEIDNTSNLVSESSVTSSHWSSNASFDPVGMHLSRSFSSFSSDEFSALALESGLSMDRLITSENLHPEVPLGIGKEVSKKYSVVCIHAKQFYALRRMCCPSEQAYISSLSRCRKWDAQGGKSKAFFAKTMDDRFIIKQIKRAELDSFLKFAQDYFKHITHSLSTGSQTCLAKILGIYQIRLTKSGKEVKIDLMVMENLLFGHNVTRTYDLKGAVFSRYISDVNDTEKVLLDQNFVEDMRLSPIYVGGKTKQLLQRAIWNDTAFLNAINVMDYSLLVGVDRKQQRLVFGIIDYLRQYTWDKQLETWVKASLVVPKNSLPTIISPKEYKKRFRKFLSRYLLTVPDSWCSTECSEPCKFGTGGNSKLSSEPSL</sequence>
<evidence type="ECO:0000256" key="5">
    <source>
        <dbReference type="ARBA" id="ARBA00022840"/>
    </source>
</evidence>
<dbReference type="PANTHER" id="PTHR45748">
    <property type="entry name" value="1-PHOSPHATIDYLINOSITOL 3-PHOSPHATE 5-KINASE-RELATED"/>
    <property type="match status" value="1"/>
</dbReference>
<feature type="domain" description="PIPK" evidence="10">
    <location>
        <begin position="1379"/>
        <end position="1696"/>
    </location>
</feature>
<dbReference type="GO" id="GO:0000285">
    <property type="term" value="F:1-phosphatidylinositol-3-phosphate 5-kinase activity"/>
    <property type="evidence" value="ECO:0007669"/>
    <property type="project" value="UniProtKB-EC"/>
</dbReference>
<dbReference type="InterPro" id="IPR002423">
    <property type="entry name" value="Cpn60/GroEL/TCP-1"/>
</dbReference>
<dbReference type="FunFam" id="3.30.810.10:FF:000001">
    <property type="entry name" value="1-phosphatidylinositol 3-phosphate 5-kinase FAB1"/>
    <property type="match status" value="1"/>
</dbReference>
<dbReference type="InterPro" id="IPR044769">
    <property type="entry name" value="PIKfyve_PIPKc"/>
</dbReference>
<reference evidence="11 12" key="2">
    <citation type="journal article" date="2017" name="Nature">
        <title>The Apostasia genome and the evolution of orchids.</title>
        <authorList>
            <person name="Zhang G.Q."/>
            <person name="Liu K.W."/>
            <person name="Li Z."/>
            <person name="Lohaus R."/>
            <person name="Hsiao Y.Y."/>
            <person name="Niu S.C."/>
            <person name="Wang J.Y."/>
            <person name="Lin Y.C."/>
            <person name="Xu Q."/>
            <person name="Chen L.J."/>
            <person name="Yoshida K."/>
            <person name="Fujiwara S."/>
            <person name="Wang Z.W."/>
            <person name="Zhang Y.Q."/>
            <person name="Mitsuda N."/>
            <person name="Wang M."/>
            <person name="Liu G.H."/>
            <person name="Pecoraro L."/>
            <person name="Huang H.X."/>
            <person name="Xiao X.J."/>
            <person name="Lin M."/>
            <person name="Wu X.Y."/>
            <person name="Wu W.L."/>
            <person name="Chen Y.Y."/>
            <person name="Chang S.B."/>
            <person name="Sakamoto S."/>
            <person name="Ohme-Takagi M."/>
            <person name="Yagi M."/>
            <person name="Zeng S.J."/>
            <person name="Shen C.Y."/>
            <person name="Yeh C.M."/>
            <person name="Luo Y.B."/>
            <person name="Tsai W.C."/>
            <person name="Van de Peer Y."/>
            <person name="Liu Z.J."/>
        </authorList>
    </citation>
    <scope>NUCLEOTIDE SEQUENCE [LARGE SCALE GENOMIC DNA]</scope>
    <source>
        <tissue evidence="11">The whole plant</tissue>
    </source>
</reference>
<gene>
    <name evidence="11" type="primary">FAB1B</name>
    <name evidence="11" type="ORF">MA16_Dca010817</name>
</gene>
<proteinExistence type="predicted"/>
<keyword evidence="4 8" id="KW-0418">Kinase</keyword>
<protein>
    <recommendedName>
        <fullName evidence="1">1-phosphatidylinositol-3-phosphate 5-kinase</fullName>
        <ecNumber evidence="1">2.7.1.150</ecNumber>
    </recommendedName>
    <alternativeName>
        <fullName evidence="7">Phosphatidylinositol 3-phosphate 5-kinase type III</fullName>
    </alternativeName>
</protein>
<dbReference type="PANTHER" id="PTHR45748:SF4">
    <property type="entry name" value="1-PHOSPHATIDYLINOSITOL-3-PHOSPHATE 5-KINASE FAB1D-RELATED"/>
    <property type="match status" value="1"/>
</dbReference>
<evidence type="ECO:0000256" key="4">
    <source>
        <dbReference type="ARBA" id="ARBA00022777"/>
    </source>
</evidence>
<dbReference type="GO" id="GO:0046854">
    <property type="term" value="P:phosphatidylinositol phosphate biosynthetic process"/>
    <property type="evidence" value="ECO:0007669"/>
    <property type="project" value="TreeGrafter"/>
</dbReference>
<dbReference type="GO" id="GO:0005524">
    <property type="term" value="F:ATP binding"/>
    <property type="evidence" value="ECO:0007669"/>
    <property type="project" value="UniProtKB-UniRule"/>
</dbReference>